<name>A0A6G0QSQ2_9STRA</name>
<organism evidence="1 2">
    <name type="scientific">Phytophthora fragariae</name>
    <dbReference type="NCBI Taxonomy" id="53985"/>
    <lineage>
        <taxon>Eukaryota</taxon>
        <taxon>Sar</taxon>
        <taxon>Stramenopiles</taxon>
        <taxon>Oomycota</taxon>
        <taxon>Peronosporomycetes</taxon>
        <taxon>Peronosporales</taxon>
        <taxon>Peronosporaceae</taxon>
        <taxon>Phytophthora</taxon>
    </lineage>
</organism>
<dbReference type="AlphaFoldDB" id="A0A6G0QSQ2"/>
<dbReference type="EMBL" id="QXFY01002282">
    <property type="protein sequence ID" value="KAE9299919.1"/>
    <property type="molecule type" value="Genomic_DNA"/>
</dbReference>
<protein>
    <submittedName>
        <fullName evidence="1">Uncharacterized protein</fullName>
    </submittedName>
</protein>
<comment type="caution">
    <text evidence="1">The sequence shown here is derived from an EMBL/GenBank/DDBJ whole genome shotgun (WGS) entry which is preliminary data.</text>
</comment>
<proteinExistence type="predicted"/>
<evidence type="ECO:0000313" key="1">
    <source>
        <dbReference type="EMBL" id="KAE9299919.1"/>
    </source>
</evidence>
<accession>A0A6G0QSQ2</accession>
<reference evidence="1 2" key="1">
    <citation type="submission" date="2018-09" db="EMBL/GenBank/DDBJ databases">
        <title>Genomic investigation of the strawberry pathogen Phytophthora fragariae indicates pathogenicity is determined by transcriptional variation in three key races.</title>
        <authorList>
            <person name="Adams T.M."/>
            <person name="Armitage A.D."/>
            <person name="Sobczyk M.K."/>
            <person name="Bates H.J."/>
            <person name="Dunwell J.M."/>
            <person name="Nellist C.F."/>
            <person name="Harrison R.J."/>
        </authorList>
    </citation>
    <scope>NUCLEOTIDE SEQUENCE [LARGE SCALE GENOMIC DNA]</scope>
    <source>
        <strain evidence="1 2">NOV-77</strain>
    </source>
</reference>
<evidence type="ECO:0000313" key="2">
    <source>
        <dbReference type="Proteomes" id="UP000486351"/>
    </source>
</evidence>
<gene>
    <name evidence="1" type="ORF">PF008_g23132</name>
</gene>
<sequence>MGTLRVATSAIACSTAASSAPPEAIAVQADAPRFDGCQWCIQAGWSTRYMPGPLTIDGQLFVHV</sequence>
<dbReference type="Proteomes" id="UP000486351">
    <property type="component" value="Unassembled WGS sequence"/>
</dbReference>